<dbReference type="GO" id="GO:0043709">
    <property type="term" value="P:cell adhesion involved in single-species biofilm formation"/>
    <property type="evidence" value="ECO:0007669"/>
    <property type="project" value="TreeGrafter"/>
</dbReference>
<evidence type="ECO:0000256" key="4">
    <source>
        <dbReference type="SAM" id="SignalP"/>
    </source>
</evidence>
<dbReference type="InterPro" id="IPR054160">
    <property type="entry name" value="MrkD_recept-bd"/>
</dbReference>
<protein>
    <submittedName>
        <fullName evidence="7">Fimbria adhesin protein</fullName>
    </submittedName>
</protein>
<evidence type="ECO:0000256" key="3">
    <source>
        <dbReference type="ARBA" id="ARBA00023263"/>
    </source>
</evidence>
<evidence type="ECO:0000313" key="8">
    <source>
        <dbReference type="Proteomes" id="UP000494261"/>
    </source>
</evidence>
<dbReference type="Pfam" id="PF00419">
    <property type="entry name" value="Fimbrial"/>
    <property type="match status" value="1"/>
</dbReference>
<dbReference type="InterPro" id="IPR008966">
    <property type="entry name" value="Adhesion_dom_sf"/>
</dbReference>
<feature type="chain" id="PRO_5027055913" evidence="4">
    <location>
        <begin position="22"/>
        <end position="338"/>
    </location>
</feature>
<dbReference type="EMBL" id="CABVQC010000016">
    <property type="protein sequence ID" value="VWB62009.1"/>
    <property type="molecule type" value="Genomic_DNA"/>
</dbReference>
<accession>A0A6P2L5E8</accession>
<keyword evidence="4" id="KW-0732">Signal</keyword>
<evidence type="ECO:0000313" key="7">
    <source>
        <dbReference type="EMBL" id="VWB62009.1"/>
    </source>
</evidence>
<dbReference type="PANTHER" id="PTHR33420">
    <property type="entry name" value="FIMBRIAL SUBUNIT ELFA-RELATED"/>
    <property type="match status" value="1"/>
</dbReference>
<evidence type="ECO:0000259" key="6">
    <source>
        <dbReference type="Pfam" id="PF22003"/>
    </source>
</evidence>
<feature type="domain" description="MrkD-like receptor binding" evidence="6">
    <location>
        <begin position="90"/>
        <end position="172"/>
    </location>
</feature>
<proteinExistence type="inferred from homology"/>
<sequence length="338" mass="35287">MKLLVMCVVAVVTTIPVSAFAECYVKEDYTGRKIPYQTVEFPAFKPAAFDPEVPDGTVLYSGKGTASGAGGVSYCPDANGIDLPIGNRLYQGVGAYNANYHTYPTSVAGVGYRIKGGINPDQWWPNQDYMPSKGGPLSSSSNFSIELVKTGPITAAGSLSGEIGQTYYPDHRSVVRRVFLTGGLPIVPSVPSCTVQNKVIGVPLGSVSTKALDTGGASDYQSFSINLECSNGTAGTSTRMFITLTDAARPGNRSGLLTLASSGSNAATGVGVEIRRADDTVVSFGPDSPASGNPNQWFVGQYGNTSVSIPLKARYLRATGPLKGGLADAAATFTMSYQ</sequence>
<feature type="signal peptide" evidence="4">
    <location>
        <begin position="1"/>
        <end position="21"/>
    </location>
</feature>
<dbReference type="Pfam" id="PF22003">
    <property type="entry name" value="MrkDrd"/>
    <property type="match status" value="1"/>
</dbReference>
<dbReference type="Gene3D" id="2.60.40.1090">
    <property type="entry name" value="Fimbrial-type adhesion domain"/>
    <property type="match status" value="1"/>
</dbReference>
<dbReference type="RefSeq" id="WP_235996022.1">
    <property type="nucleotide sequence ID" value="NZ_CABVQC010000016.1"/>
</dbReference>
<dbReference type="Proteomes" id="UP000494261">
    <property type="component" value="Unassembled WGS sequence"/>
</dbReference>
<dbReference type="AlphaFoldDB" id="A0A6P2L5E8"/>
<evidence type="ECO:0000259" key="5">
    <source>
        <dbReference type="Pfam" id="PF00419"/>
    </source>
</evidence>
<name>A0A6P2L5E8_9BURK</name>
<reference evidence="7 8" key="1">
    <citation type="submission" date="2019-09" db="EMBL/GenBank/DDBJ databases">
        <authorList>
            <person name="Depoorter E."/>
        </authorList>
    </citation>
    <scope>NUCLEOTIDE SEQUENCE [LARGE SCALE GENOMIC DNA]</scope>
    <source>
        <strain evidence="7">LMG 13014</strain>
    </source>
</reference>
<comment type="subcellular location">
    <subcellularLocation>
        <location evidence="1">Fimbrium</location>
    </subcellularLocation>
</comment>
<dbReference type="GO" id="GO:0009289">
    <property type="term" value="C:pilus"/>
    <property type="evidence" value="ECO:0007669"/>
    <property type="project" value="UniProtKB-SubCell"/>
</dbReference>
<organism evidence="7 8">
    <name type="scientific">Burkholderia aenigmatica</name>
    <dbReference type="NCBI Taxonomy" id="2015348"/>
    <lineage>
        <taxon>Bacteria</taxon>
        <taxon>Pseudomonadati</taxon>
        <taxon>Pseudomonadota</taxon>
        <taxon>Betaproteobacteria</taxon>
        <taxon>Burkholderiales</taxon>
        <taxon>Burkholderiaceae</taxon>
        <taxon>Burkholderia</taxon>
        <taxon>Burkholderia cepacia complex</taxon>
    </lineage>
</organism>
<dbReference type="InterPro" id="IPR050263">
    <property type="entry name" value="Bact_Fimbrial_Adh_Pro"/>
</dbReference>
<comment type="similarity">
    <text evidence="2">Belongs to the fimbrial protein family.</text>
</comment>
<dbReference type="InterPro" id="IPR000259">
    <property type="entry name" value="Adhesion_dom_fimbrial"/>
</dbReference>
<gene>
    <name evidence="7" type="ORF">BLA13014_02768</name>
</gene>
<dbReference type="InterPro" id="IPR036937">
    <property type="entry name" value="Adhesion_dom_fimbrial_sf"/>
</dbReference>
<dbReference type="SUPFAM" id="SSF49401">
    <property type="entry name" value="Bacterial adhesins"/>
    <property type="match status" value="1"/>
</dbReference>
<dbReference type="PANTHER" id="PTHR33420:SF14">
    <property type="entry name" value="TYPE 1 FIMBRIN D-MANNOSE SPECIFIC ADHESIN"/>
    <property type="match status" value="1"/>
</dbReference>
<feature type="domain" description="Fimbrial-type adhesion" evidence="5">
    <location>
        <begin position="191"/>
        <end position="338"/>
    </location>
</feature>
<evidence type="ECO:0000256" key="1">
    <source>
        <dbReference type="ARBA" id="ARBA00004561"/>
    </source>
</evidence>
<evidence type="ECO:0000256" key="2">
    <source>
        <dbReference type="ARBA" id="ARBA00006671"/>
    </source>
</evidence>
<keyword evidence="3" id="KW-0281">Fimbrium</keyword>
<dbReference type="Gene3D" id="2.60.40.3310">
    <property type="match status" value="1"/>
</dbReference>